<protein>
    <submittedName>
        <fullName evidence="12">TonB-dependent receptor domain-containing protein</fullName>
    </submittedName>
</protein>
<dbReference type="PROSITE" id="PS52016">
    <property type="entry name" value="TONB_DEPENDENT_REC_3"/>
    <property type="match status" value="1"/>
</dbReference>
<evidence type="ECO:0000313" key="13">
    <source>
        <dbReference type="Proteomes" id="UP001595793"/>
    </source>
</evidence>
<dbReference type="InterPro" id="IPR000531">
    <property type="entry name" value="Beta-barrel_TonB"/>
</dbReference>
<evidence type="ECO:0000259" key="10">
    <source>
        <dbReference type="Pfam" id="PF00593"/>
    </source>
</evidence>
<dbReference type="InterPro" id="IPR036942">
    <property type="entry name" value="Beta-barrel_TonB_sf"/>
</dbReference>
<evidence type="ECO:0000313" key="12">
    <source>
        <dbReference type="EMBL" id="MFC4026566.1"/>
    </source>
</evidence>
<comment type="subcellular location">
    <subcellularLocation>
        <location evidence="1 8">Cell outer membrane</location>
        <topology evidence="1 8">Multi-pass membrane protein</topology>
    </subcellularLocation>
</comment>
<dbReference type="Gene3D" id="2.40.170.20">
    <property type="entry name" value="TonB-dependent receptor, beta-barrel domain"/>
    <property type="match status" value="1"/>
</dbReference>
<dbReference type="EMBL" id="JBHSAS010000006">
    <property type="protein sequence ID" value="MFC4026566.1"/>
    <property type="molecule type" value="Genomic_DNA"/>
</dbReference>
<evidence type="ECO:0000256" key="8">
    <source>
        <dbReference type="PROSITE-ProRule" id="PRU01360"/>
    </source>
</evidence>
<sequence>MKQIFTYLIMLAGLVSQAQQQEIIGTVVDENSQPLPGVSIQLKGTQRGTVTDFDGNFLIDANLGETLIFTFVGFDKKEVEITKTDLQIQLVSGSNLEEVVLIGSRNRSRTVTESAVPVDVLDVEELQVSVPQVNVNQILNYVAPSFTSTTQSLSDGTDHIDPASLRGLGPDQVLVLINGKRRHTSSLINVNGTFGRGSVGTDLNAIPAVAIKRIEVLRDGAAAQYGSDAIAGVINVVLKDEVNTLNFNVTTGANVSRNANEQTGGMDGESINVAASYGIPLGDNGGFINFSGDFDYRDSYNRMKAWEGGVFNAYNAVEWQAYQDNTDISNLSNQQIQNYAQRVDYFSNDFKSEIAQATDRSTLQSLLGSDVTENELAARGLNRSDFNMRVGQSELRGGRFFANFALPLDDNGTELYAFSGLSSRKGNAAGFYRLPNQSRTYTPYYINGFLPEINSKITDKSIAAGIRGNVGDWDVDFSNTWGENEFMYIISNTSNASLEGTSPTSFDAGGFSFAQNTTNLDVSQFFDGLFEGFNVAFGAEYRLENYGINAGEEQSYAQYTEDGRVITNATQQPTTDFFGNARAGGAQVFPGFTPDNAISRQRNSVAAYADFEADVTEEFLLTFAGRFENYSDFGSTLNFKVASRYKLTDNVNLRAAVNTGFRAPSLHQIYYNSTSTVFNDAGNPVHVGTFSNDSRAANLLGIPNLKEETSKSASLGVTAKIPDANLTITADAYFVAIDDRVVYTGRFSDDDSDSEISQILRSANAESAAFFANAIDTESKGLDVVITQNTFFNNGWKLKNDLAGSFTQTKRVGEIHASPLLEDKLDTYFSEDNRIYLEEAVPRTKINLTNVLTVNDFNFFLRNVYFGEVTQPSNTLANQEIYSGKVVTDLSVGYNFSESVNVTIGANNLFDLYPDKNRVEDNRSSGRFDWPRNAQFGIGGRYLFARLHLNLD</sequence>
<comment type="caution">
    <text evidence="12">The sequence shown here is derived from an EMBL/GenBank/DDBJ whole genome shotgun (WGS) entry which is preliminary data.</text>
</comment>
<proteinExistence type="inferred from homology"/>
<evidence type="ECO:0000256" key="5">
    <source>
        <dbReference type="ARBA" id="ARBA00023077"/>
    </source>
</evidence>
<dbReference type="PANTHER" id="PTHR47234:SF3">
    <property type="entry name" value="SECRETIN_TONB SHORT N-TERMINAL DOMAIN-CONTAINING PROTEIN"/>
    <property type="match status" value="1"/>
</dbReference>
<gene>
    <name evidence="12" type="ORF">ACFOS1_04060</name>
</gene>
<dbReference type="SUPFAM" id="SSF49464">
    <property type="entry name" value="Carboxypeptidase regulatory domain-like"/>
    <property type="match status" value="1"/>
</dbReference>
<keyword evidence="3 8" id="KW-1134">Transmembrane beta strand</keyword>
<dbReference type="Pfam" id="PF00593">
    <property type="entry name" value="TonB_dep_Rec_b-barrel"/>
    <property type="match status" value="1"/>
</dbReference>
<evidence type="ECO:0000259" key="11">
    <source>
        <dbReference type="Pfam" id="PF07715"/>
    </source>
</evidence>
<evidence type="ECO:0000256" key="2">
    <source>
        <dbReference type="ARBA" id="ARBA00022448"/>
    </source>
</evidence>
<dbReference type="InterPro" id="IPR012910">
    <property type="entry name" value="Plug_dom"/>
</dbReference>
<dbReference type="Gene3D" id="2.170.130.10">
    <property type="entry name" value="TonB-dependent receptor, plug domain"/>
    <property type="match status" value="1"/>
</dbReference>
<dbReference type="SUPFAM" id="SSF56935">
    <property type="entry name" value="Porins"/>
    <property type="match status" value="1"/>
</dbReference>
<keyword evidence="7 8" id="KW-0998">Cell outer membrane</keyword>
<keyword evidence="2 8" id="KW-0813">Transport</keyword>
<feature type="domain" description="TonB-dependent receptor plug" evidence="11">
    <location>
        <begin position="112"/>
        <end position="233"/>
    </location>
</feature>
<evidence type="ECO:0000256" key="6">
    <source>
        <dbReference type="ARBA" id="ARBA00023136"/>
    </source>
</evidence>
<dbReference type="InterPro" id="IPR037066">
    <property type="entry name" value="Plug_dom_sf"/>
</dbReference>
<dbReference type="PANTHER" id="PTHR47234">
    <property type="match status" value="1"/>
</dbReference>
<dbReference type="InterPro" id="IPR008969">
    <property type="entry name" value="CarboxyPept-like_regulatory"/>
</dbReference>
<name>A0ABV8H8G6_9FLAO</name>
<dbReference type="Pfam" id="PF13715">
    <property type="entry name" value="CarbopepD_reg_2"/>
    <property type="match status" value="1"/>
</dbReference>
<reference evidence="13" key="1">
    <citation type="journal article" date="2019" name="Int. J. Syst. Evol. Microbiol.">
        <title>The Global Catalogue of Microorganisms (GCM) 10K type strain sequencing project: providing services to taxonomists for standard genome sequencing and annotation.</title>
        <authorList>
            <consortium name="The Broad Institute Genomics Platform"/>
            <consortium name="The Broad Institute Genome Sequencing Center for Infectious Disease"/>
            <person name="Wu L."/>
            <person name="Ma J."/>
        </authorList>
    </citation>
    <scope>NUCLEOTIDE SEQUENCE [LARGE SCALE GENOMIC DNA]</scope>
    <source>
        <strain evidence="13">CECT 9128</strain>
    </source>
</reference>
<dbReference type="InterPro" id="IPR039426">
    <property type="entry name" value="TonB-dep_rcpt-like"/>
</dbReference>
<evidence type="ECO:0000256" key="9">
    <source>
        <dbReference type="RuleBase" id="RU003357"/>
    </source>
</evidence>
<accession>A0ABV8H8G6</accession>
<evidence type="ECO:0000256" key="7">
    <source>
        <dbReference type="ARBA" id="ARBA00023237"/>
    </source>
</evidence>
<comment type="similarity">
    <text evidence="8 9">Belongs to the TonB-dependent receptor family.</text>
</comment>
<keyword evidence="6 8" id="KW-0472">Membrane</keyword>
<feature type="domain" description="TonB-dependent receptor-like beta-barrel" evidence="10">
    <location>
        <begin position="420"/>
        <end position="909"/>
    </location>
</feature>
<keyword evidence="12" id="KW-0675">Receptor</keyword>
<keyword evidence="13" id="KW-1185">Reference proteome</keyword>
<keyword evidence="4 8" id="KW-0812">Transmembrane</keyword>
<dbReference type="Gene3D" id="2.60.40.1120">
    <property type="entry name" value="Carboxypeptidase-like, regulatory domain"/>
    <property type="match status" value="1"/>
</dbReference>
<dbReference type="Proteomes" id="UP001595793">
    <property type="component" value="Unassembled WGS sequence"/>
</dbReference>
<organism evidence="12 13">
    <name type="scientific">Zunongwangia endophytica</name>
    <dbReference type="NCBI Taxonomy" id="1808945"/>
    <lineage>
        <taxon>Bacteria</taxon>
        <taxon>Pseudomonadati</taxon>
        <taxon>Bacteroidota</taxon>
        <taxon>Flavobacteriia</taxon>
        <taxon>Flavobacteriales</taxon>
        <taxon>Flavobacteriaceae</taxon>
        <taxon>Zunongwangia</taxon>
    </lineage>
</organism>
<dbReference type="RefSeq" id="WP_290236037.1">
    <property type="nucleotide sequence ID" value="NZ_JAUFPZ010000002.1"/>
</dbReference>
<evidence type="ECO:0000256" key="4">
    <source>
        <dbReference type="ARBA" id="ARBA00022692"/>
    </source>
</evidence>
<evidence type="ECO:0000256" key="1">
    <source>
        <dbReference type="ARBA" id="ARBA00004571"/>
    </source>
</evidence>
<dbReference type="Pfam" id="PF07715">
    <property type="entry name" value="Plug"/>
    <property type="match status" value="1"/>
</dbReference>
<keyword evidence="5 9" id="KW-0798">TonB box</keyword>
<evidence type="ECO:0000256" key="3">
    <source>
        <dbReference type="ARBA" id="ARBA00022452"/>
    </source>
</evidence>